<dbReference type="GO" id="GO:0005634">
    <property type="term" value="C:nucleus"/>
    <property type="evidence" value="ECO:0007669"/>
    <property type="project" value="UniProtKB-SubCell"/>
</dbReference>
<dbReference type="InterPro" id="IPR006592">
    <property type="entry name" value="RNA_pol_N"/>
</dbReference>
<dbReference type="Pfam" id="PF04998">
    <property type="entry name" value="RNA_pol_Rpb1_5"/>
    <property type="match status" value="1"/>
</dbReference>
<dbReference type="FunFam" id="2.40.40.20:FF:000019">
    <property type="entry name" value="DNA-directed RNA polymerase II subunit RPB1"/>
    <property type="match status" value="1"/>
</dbReference>
<evidence type="ECO:0000256" key="14">
    <source>
        <dbReference type="SAM" id="MobiDB-lite"/>
    </source>
</evidence>
<evidence type="ECO:0000256" key="4">
    <source>
        <dbReference type="ARBA" id="ARBA00022478"/>
    </source>
</evidence>
<evidence type="ECO:0000256" key="12">
    <source>
        <dbReference type="ARBA" id="ARBA00048552"/>
    </source>
</evidence>
<dbReference type="FunFam" id="4.10.860.120:FF:000004">
    <property type="entry name" value="DNA-directed RNA polymerase subunit"/>
    <property type="match status" value="1"/>
</dbReference>
<dbReference type="InterPro" id="IPR035697">
    <property type="entry name" value="RNAP_III_RPC1_N"/>
</dbReference>
<evidence type="ECO:0000256" key="6">
    <source>
        <dbReference type="ARBA" id="ARBA00022695"/>
    </source>
</evidence>
<dbReference type="Pfam" id="PF00623">
    <property type="entry name" value="RNA_pol_Rpb1_2"/>
    <property type="match status" value="1"/>
</dbReference>
<keyword evidence="4 13" id="KW-0240">DNA-directed RNA polymerase</keyword>
<dbReference type="GO" id="GO:0006351">
    <property type="term" value="P:DNA-templated transcription"/>
    <property type="evidence" value="ECO:0007669"/>
    <property type="project" value="InterPro"/>
</dbReference>
<dbReference type="InterPro" id="IPR000722">
    <property type="entry name" value="RNA_pol_asu"/>
</dbReference>
<dbReference type="InterPro" id="IPR007080">
    <property type="entry name" value="RNA_pol_Rpb1_1"/>
</dbReference>
<accession>A0A7R9XV47</accession>
<feature type="region of interest" description="Disordered" evidence="14">
    <location>
        <begin position="1"/>
        <end position="28"/>
    </location>
</feature>
<keyword evidence="6 13" id="KW-0548">Nucleotidyltransferase</keyword>
<dbReference type="Pfam" id="PF05000">
    <property type="entry name" value="RNA_pol_Rpb1_4"/>
    <property type="match status" value="1"/>
</dbReference>
<dbReference type="Gene3D" id="1.10.150.390">
    <property type="match status" value="1"/>
</dbReference>
<evidence type="ECO:0000256" key="7">
    <source>
        <dbReference type="ARBA" id="ARBA00022723"/>
    </source>
</evidence>
<keyword evidence="10 13" id="KW-0804">Transcription</keyword>
<dbReference type="Pfam" id="PF04983">
    <property type="entry name" value="RNA_pol_Rpb1_3"/>
    <property type="match status" value="1"/>
</dbReference>
<protein>
    <recommendedName>
        <fullName evidence="13">DNA-directed RNA polymerase subunit</fullName>
        <ecNumber evidence="13">2.7.7.6</ecNumber>
    </recommendedName>
</protein>
<keyword evidence="8" id="KW-0862">Zinc</keyword>
<dbReference type="Gene3D" id="4.10.860.120">
    <property type="entry name" value="RNA polymerase II, clamp domain"/>
    <property type="match status" value="1"/>
</dbReference>
<evidence type="ECO:0000256" key="1">
    <source>
        <dbReference type="ARBA" id="ARBA00004123"/>
    </source>
</evidence>
<gene>
    <name evidence="16" type="ORF">PCOL08062_LOCUS1007</name>
</gene>
<dbReference type="NCBIfam" id="NF006336">
    <property type="entry name" value="PRK08566.1"/>
    <property type="match status" value="1"/>
</dbReference>
<keyword evidence="5 13" id="KW-0808">Transferase</keyword>
<evidence type="ECO:0000313" key="16">
    <source>
        <dbReference type="EMBL" id="CAD8229496.1"/>
    </source>
</evidence>
<dbReference type="CDD" id="cd02583">
    <property type="entry name" value="RNAP_III_RPC1_N"/>
    <property type="match status" value="1"/>
</dbReference>
<dbReference type="Gene3D" id="6.20.50.80">
    <property type="match status" value="1"/>
</dbReference>
<dbReference type="GO" id="GO:0046872">
    <property type="term" value="F:metal ion binding"/>
    <property type="evidence" value="ECO:0007669"/>
    <property type="project" value="UniProtKB-KW"/>
</dbReference>
<dbReference type="InterPro" id="IPR044893">
    <property type="entry name" value="RNA_pol_Rpb1_clamp_domain"/>
</dbReference>
<evidence type="ECO:0000256" key="9">
    <source>
        <dbReference type="ARBA" id="ARBA00022842"/>
    </source>
</evidence>
<evidence type="ECO:0000256" key="8">
    <source>
        <dbReference type="ARBA" id="ARBA00022833"/>
    </source>
</evidence>
<proteinExistence type="inferred from homology"/>
<dbReference type="SUPFAM" id="SSF64484">
    <property type="entry name" value="beta and beta-prime subunits of DNA dependent RNA-polymerase"/>
    <property type="match status" value="1"/>
</dbReference>
<dbReference type="GO" id="GO:0003899">
    <property type="term" value="F:DNA-directed RNA polymerase activity"/>
    <property type="evidence" value="ECO:0007669"/>
    <property type="project" value="UniProtKB-EC"/>
</dbReference>
<dbReference type="PANTHER" id="PTHR48446">
    <property type="entry name" value="DNA-DIRECTED RNA POLYMERASE SUBUNIT BETA' N-TERMINAL SECTION"/>
    <property type="match status" value="1"/>
</dbReference>
<evidence type="ECO:0000259" key="15">
    <source>
        <dbReference type="SMART" id="SM00663"/>
    </source>
</evidence>
<dbReference type="Gene3D" id="3.30.1490.180">
    <property type="entry name" value="RNA polymerase ii"/>
    <property type="match status" value="1"/>
</dbReference>
<dbReference type="CDD" id="cd02736">
    <property type="entry name" value="RNAP_III_Rpc1_C"/>
    <property type="match status" value="1"/>
</dbReference>
<comment type="similarity">
    <text evidence="2 13">Belongs to the RNA polymerase beta' chain family.</text>
</comment>
<dbReference type="InterPro" id="IPR007083">
    <property type="entry name" value="RNA_pol_Rpb1_4"/>
</dbReference>
<dbReference type="PANTHER" id="PTHR48446:SF1">
    <property type="entry name" value="DNA-DIRECTED RNA POLYMERASE SUBUNIT BETA' N-TERMINAL SECTION"/>
    <property type="match status" value="1"/>
</dbReference>
<dbReference type="GO" id="GO:0000428">
    <property type="term" value="C:DNA-directed RNA polymerase complex"/>
    <property type="evidence" value="ECO:0007669"/>
    <property type="project" value="UniProtKB-KW"/>
</dbReference>
<comment type="subunit">
    <text evidence="3">Component of the RNA polymerase III (Pol III) complex consisting of 17 subunits.</text>
</comment>
<dbReference type="FunFam" id="1.10.150.390:FF:000004">
    <property type="entry name" value="DNA-directed RNA polymerase subunit"/>
    <property type="match status" value="1"/>
</dbReference>
<evidence type="ECO:0000256" key="3">
    <source>
        <dbReference type="ARBA" id="ARBA00011206"/>
    </source>
</evidence>
<dbReference type="EC" id="2.7.7.6" evidence="13"/>
<dbReference type="SMART" id="SM00663">
    <property type="entry name" value="RPOLA_N"/>
    <property type="match status" value="1"/>
</dbReference>
<dbReference type="InterPro" id="IPR035698">
    <property type="entry name" value="RNAP_III_Rpc1_C"/>
</dbReference>
<evidence type="ECO:0000256" key="2">
    <source>
        <dbReference type="ARBA" id="ARBA00006460"/>
    </source>
</evidence>
<dbReference type="Gene3D" id="1.10.132.30">
    <property type="match status" value="1"/>
</dbReference>
<feature type="domain" description="RNA polymerase N-terminal" evidence="15">
    <location>
        <begin position="283"/>
        <end position="589"/>
    </location>
</feature>
<dbReference type="GO" id="GO:0003677">
    <property type="term" value="F:DNA binding"/>
    <property type="evidence" value="ECO:0007669"/>
    <property type="project" value="InterPro"/>
</dbReference>
<keyword evidence="7" id="KW-0479">Metal-binding</keyword>
<evidence type="ECO:0000256" key="13">
    <source>
        <dbReference type="RuleBase" id="RU004279"/>
    </source>
</evidence>
<evidence type="ECO:0000256" key="5">
    <source>
        <dbReference type="ARBA" id="ARBA00022679"/>
    </source>
</evidence>
<dbReference type="InterPro" id="IPR007066">
    <property type="entry name" value="RNA_pol_Rpb1_3"/>
</dbReference>
<dbReference type="InterPro" id="IPR015700">
    <property type="entry name" value="RPC1"/>
</dbReference>
<sequence length="1500" mass="164350">MCPPEDAMGGGGGEEAVQTFGADGDAPAGTHTELLDKPCFAEAQRPRTIEHIRFGLLSTDDVVRRAELKVTERNLYALPQRKPLPGGVLDPRLGTTDKRGVCQTCKGTLSECAGHYGYIHLYLPVFHIGYFKSVLTLLQCVCKRCSRVLLPEDPALNESRQTQAWLRGMRDPRRDVGYRRALLKKIIEACKRCKTCPHCGTANGAVRKVASALKITHDPWGKDGLPDDVIKDYLNARDRNKDLGTLMASNKAVEDLTPVRVLEIFQAMPPRDCELLDLKERPERLILTHLTVPPVCIRPSVEMEGQQGTNEDDITMTLMQIIEVNNSVRKGLEGSHSPNNLAENWDFLQVKVAQFIDSGLPGLPPSYQGNSKPMKGFVQRLKGKQGRFRGNLSGKRVDFSGRTVISPDPNLRIDQVGVPEHMAKTLTFPEPVNSSNIRELARCVKNGVKRHPGANFLTKKKDGIKTYLKFASRNEMAEHLEPGDIVERHLRDGDVVLFNRQPSLHKMSIMGHKVRIFPYSTFRLNLSVTSPYNADFDGDEMNLHVPQTYEARSEALELMGVHNNLFTPKNSEALVCATQDFLTSAFLLTRRDTFVDRSELGLFLSHMELPDCHNLAAPVIPPPAVLKPVELWTGKQVMSIMVHRAITFARADVNGGKGSSPVGTFGDIAVRGITTEVKERTYTDGEHMCVMDGYVHFKNGELLSGRVGKGALGGSKAGLFSVLARERGPKTAASAMNVLSRVSARWIGERGFSIGIGDVTPGPRLRELKDSTVQAGYDTCDNHIDSYQKGTLTLQAGCDADQTLEAKVTGELNKIREETGRVCQRELGPHNSTLVMAQAGSKGSAINISQMVACVGQQTVSGQRAPNGFLDRSLPHFKRRAREPAAKGFVASSFFTGLTPTEFFFHTMGGREGLVDTAVKTAETGYMSRRLMKALEDLSAQYDGTVRNSSSNIVQLVYGDDGLDPVLMEGSSSPVDTKRVMKQVQAVIPRRGEAPLGPSMLSDCIEEVLADALKAADVLESERDDVLREAMTEPSEDESLVQSDGRSRAMGNFVRKLREFCDGVALETDKKAKQLGYGADWETADSDITPIDIELMGGLTRAQLVELVATCVRKYCAKRVEPGSAVGAVGAQSIGEPGTQMTLKTFHFAGVASMNVTLGVPRIKEIINASKNISTPIITVKLENDHDETAARMVKARIEKTTLGDVAKHVRSVLSSRRSYIEVELDSEAISNLQLKIDVQSVVTKVLSSKLKIADHEVRVTGKYKFVVLVNGQARSRSAAAEAEAAKLSNNPFFKLQSLRAALPQVIIKGIGSVERAVINQEDGKYNLLVEGTNMCEVMGTEGVCGEQTTTNHVMEAEKTLGIEAARSTIISQVEFTMNSHGMSIDRRHSMLLADVMTYKGEVLGITRFGIAKMKESVLMLASFEKTTDHLYDAALHGRVDKIDGVSESIIMGMPAPVGSGTFKLVMHDEHGPTASRPRARKGKTSKQMFVDEPFIEPLT</sequence>
<reference evidence="16" key="1">
    <citation type="submission" date="2021-01" db="EMBL/GenBank/DDBJ databases">
        <authorList>
            <person name="Corre E."/>
            <person name="Pelletier E."/>
            <person name="Niang G."/>
            <person name="Scheremetjew M."/>
            <person name="Finn R."/>
            <person name="Kale V."/>
            <person name="Holt S."/>
            <person name="Cochrane G."/>
            <person name="Meng A."/>
            <person name="Brown T."/>
            <person name="Cohen L."/>
        </authorList>
    </citation>
    <scope>NUCLEOTIDE SEQUENCE</scope>
    <source>
        <strain evidence="16">CCMP1413</strain>
    </source>
</reference>
<dbReference type="Pfam" id="PF04997">
    <property type="entry name" value="RNA_pol_Rpb1_1"/>
    <property type="match status" value="1"/>
</dbReference>
<dbReference type="InterPro" id="IPR042102">
    <property type="entry name" value="RNA_pol_Rpb1_3_sf"/>
</dbReference>
<keyword evidence="11" id="KW-0539">Nucleus</keyword>
<comment type="catalytic activity">
    <reaction evidence="12 13">
        <text>RNA(n) + a ribonucleoside 5'-triphosphate = RNA(n+1) + diphosphate</text>
        <dbReference type="Rhea" id="RHEA:21248"/>
        <dbReference type="Rhea" id="RHEA-COMP:14527"/>
        <dbReference type="Rhea" id="RHEA-COMP:17342"/>
        <dbReference type="ChEBI" id="CHEBI:33019"/>
        <dbReference type="ChEBI" id="CHEBI:61557"/>
        <dbReference type="ChEBI" id="CHEBI:140395"/>
        <dbReference type="EC" id="2.7.7.6"/>
    </reaction>
</comment>
<dbReference type="Gene3D" id="2.40.40.20">
    <property type="match status" value="1"/>
</dbReference>
<comment type="function">
    <text evidence="13">DNA-dependent RNA polymerase catalyzes the transcription of DNA into RNA using the four ribonucleoside triphosphates as substrates.</text>
</comment>
<evidence type="ECO:0000256" key="10">
    <source>
        <dbReference type="ARBA" id="ARBA00023163"/>
    </source>
</evidence>
<dbReference type="InterPro" id="IPR038120">
    <property type="entry name" value="Rpb1_funnel_sf"/>
</dbReference>
<dbReference type="Gene3D" id="1.10.274.100">
    <property type="entry name" value="RNA polymerase Rpb1, domain 3"/>
    <property type="match status" value="1"/>
</dbReference>
<dbReference type="Gene3D" id="6.10.250.2940">
    <property type="match status" value="1"/>
</dbReference>
<organism evidence="16">
    <name type="scientific">Prasinoderma coloniale</name>
    <dbReference type="NCBI Taxonomy" id="156133"/>
    <lineage>
        <taxon>Eukaryota</taxon>
        <taxon>Viridiplantae</taxon>
        <taxon>Prasinodermophyta</taxon>
        <taxon>Prasinodermophyceae</taxon>
        <taxon>Prasinodermales</taxon>
        <taxon>Prasinodermaceae</taxon>
        <taxon>Prasinoderma</taxon>
    </lineage>
</organism>
<keyword evidence="9" id="KW-0460">Magnesium</keyword>
<name>A0A7R9XV47_9VIRI</name>
<dbReference type="EMBL" id="HBDZ01001272">
    <property type="protein sequence ID" value="CAD8229496.1"/>
    <property type="molecule type" value="Transcribed_RNA"/>
</dbReference>
<evidence type="ECO:0000256" key="11">
    <source>
        <dbReference type="ARBA" id="ARBA00023242"/>
    </source>
</evidence>
<dbReference type="InterPro" id="IPR007081">
    <property type="entry name" value="RNA_pol_Rpb1_5"/>
</dbReference>
<comment type="subcellular location">
    <subcellularLocation>
        <location evidence="1">Nucleus</location>
    </subcellularLocation>
</comment>